<dbReference type="SMART" id="SM00342">
    <property type="entry name" value="HTH_ARAC"/>
    <property type="match status" value="1"/>
</dbReference>
<dbReference type="GO" id="GO:0003700">
    <property type="term" value="F:DNA-binding transcription factor activity"/>
    <property type="evidence" value="ECO:0007669"/>
    <property type="project" value="InterPro"/>
</dbReference>
<dbReference type="PANTHER" id="PTHR46796">
    <property type="entry name" value="HTH-TYPE TRANSCRIPTIONAL ACTIVATOR RHAS-RELATED"/>
    <property type="match status" value="1"/>
</dbReference>
<gene>
    <name evidence="6" type="ORF">SAMN04488591_0920</name>
</gene>
<keyword evidence="3" id="KW-0804">Transcription</keyword>
<evidence type="ECO:0000256" key="4">
    <source>
        <dbReference type="SAM" id="MobiDB-lite"/>
    </source>
</evidence>
<dbReference type="PROSITE" id="PS01124">
    <property type="entry name" value="HTH_ARAC_FAMILY_2"/>
    <property type="match status" value="1"/>
</dbReference>
<dbReference type="SUPFAM" id="SSF46689">
    <property type="entry name" value="Homeodomain-like"/>
    <property type="match status" value="2"/>
</dbReference>
<organism evidence="6 7">
    <name type="scientific">Microbacterium azadirachtae</name>
    <dbReference type="NCBI Taxonomy" id="582680"/>
    <lineage>
        <taxon>Bacteria</taxon>
        <taxon>Bacillati</taxon>
        <taxon>Actinomycetota</taxon>
        <taxon>Actinomycetes</taxon>
        <taxon>Micrococcales</taxon>
        <taxon>Microbacteriaceae</taxon>
        <taxon>Microbacterium</taxon>
    </lineage>
</organism>
<dbReference type="InterPro" id="IPR009057">
    <property type="entry name" value="Homeodomain-like_sf"/>
</dbReference>
<evidence type="ECO:0000256" key="1">
    <source>
        <dbReference type="ARBA" id="ARBA00023015"/>
    </source>
</evidence>
<keyword evidence="1" id="KW-0805">Transcription regulation</keyword>
<reference evidence="7" key="1">
    <citation type="submission" date="2016-10" db="EMBL/GenBank/DDBJ databases">
        <authorList>
            <person name="Varghese N."/>
            <person name="Submissions S."/>
        </authorList>
    </citation>
    <scope>NUCLEOTIDE SEQUENCE [LARGE SCALE GENOMIC DNA]</scope>
    <source>
        <strain evidence="7">CL127</strain>
    </source>
</reference>
<feature type="domain" description="HTH araC/xylS-type" evidence="5">
    <location>
        <begin position="185"/>
        <end position="283"/>
    </location>
</feature>
<evidence type="ECO:0000313" key="6">
    <source>
        <dbReference type="EMBL" id="SFR38911.1"/>
    </source>
</evidence>
<dbReference type="GO" id="GO:0043565">
    <property type="term" value="F:sequence-specific DNA binding"/>
    <property type="evidence" value="ECO:0007669"/>
    <property type="project" value="InterPro"/>
</dbReference>
<proteinExistence type="predicted"/>
<feature type="region of interest" description="Disordered" evidence="4">
    <location>
        <begin position="280"/>
        <end position="308"/>
    </location>
</feature>
<evidence type="ECO:0000313" key="7">
    <source>
        <dbReference type="Proteomes" id="UP000198877"/>
    </source>
</evidence>
<name>A0A1I6G9U9_9MICO</name>
<evidence type="ECO:0000259" key="5">
    <source>
        <dbReference type="PROSITE" id="PS01124"/>
    </source>
</evidence>
<dbReference type="Gene3D" id="1.10.10.60">
    <property type="entry name" value="Homeodomain-like"/>
    <property type="match status" value="1"/>
</dbReference>
<evidence type="ECO:0000256" key="3">
    <source>
        <dbReference type="ARBA" id="ARBA00023163"/>
    </source>
</evidence>
<dbReference type="AlphaFoldDB" id="A0A1I6G9U9"/>
<dbReference type="InterPro" id="IPR050204">
    <property type="entry name" value="AraC_XylS_family_regulators"/>
</dbReference>
<keyword evidence="2 6" id="KW-0238">DNA-binding</keyword>
<sequence>MTTLEAIRTLPTNRTAVPYLKIVHIMSGAVRVESAQGSRRLLPGMAYALGSGRWCRLVPSSQVRTWTVYANERFMRSQMAWFLPARNRVRAGLHPDDWDGNPLVFTFAMPTVRRLEPVWRQLSVMRDAASPPEARAARTTELLAKWTHEVLPAFLAPERSGRPLPPPPFPVSGRLTDPALVGQIGLATRLLREQMHETWTIERMARELSLSRTHLTRLFTRHTGVPPMRYLTETRLTEFTRLVEETDFAIERAARTVGWSDPRVASAWFCRRYSCTPSQFRLNPQPHRSNEDPVPGGRPMDGDSLTGP</sequence>
<evidence type="ECO:0000256" key="2">
    <source>
        <dbReference type="ARBA" id="ARBA00023125"/>
    </source>
</evidence>
<dbReference type="InterPro" id="IPR018060">
    <property type="entry name" value="HTH_AraC"/>
</dbReference>
<dbReference type="Pfam" id="PF12833">
    <property type="entry name" value="HTH_18"/>
    <property type="match status" value="1"/>
</dbReference>
<dbReference type="EMBL" id="FOYR01000001">
    <property type="protein sequence ID" value="SFR38911.1"/>
    <property type="molecule type" value="Genomic_DNA"/>
</dbReference>
<accession>A0A1I6G9U9</accession>
<dbReference type="Proteomes" id="UP000198877">
    <property type="component" value="Unassembled WGS sequence"/>
</dbReference>
<protein>
    <submittedName>
        <fullName evidence="6">AraC-type DNA-binding protein</fullName>
    </submittedName>
</protein>